<comment type="caution">
    <text evidence="2">The sequence shown here is derived from an EMBL/GenBank/DDBJ whole genome shotgun (WGS) entry which is preliminary data.</text>
</comment>
<reference evidence="3" key="1">
    <citation type="journal article" date="2019" name="Int. J. Syst. Evol. Microbiol.">
        <title>The Global Catalogue of Microorganisms (GCM) 10K type strain sequencing project: providing services to taxonomists for standard genome sequencing and annotation.</title>
        <authorList>
            <consortium name="The Broad Institute Genomics Platform"/>
            <consortium name="The Broad Institute Genome Sequencing Center for Infectious Disease"/>
            <person name="Wu L."/>
            <person name="Ma J."/>
        </authorList>
    </citation>
    <scope>NUCLEOTIDE SEQUENCE [LARGE SCALE GENOMIC DNA]</scope>
    <source>
        <strain evidence="3">CGMCC 1.10832</strain>
    </source>
</reference>
<evidence type="ECO:0000313" key="2">
    <source>
        <dbReference type="EMBL" id="GGC32173.1"/>
    </source>
</evidence>
<dbReference type="Gene3D" id="2.40.160.20">
    <property type="match status" value="1"/>
</dbReference>
<evidence type="ECO:0000313" key="3">
    <source>
        <dbReference type="Proteomes" id="UP000636010"/>
    </source>
</evidence>
<evidence type="ECO:0000256" key="1">
    <source>
        <dbReference type="SAM" id="SignalP"/>
    </source>
</evidence>
<protein>
    <recommendedName>
        <fullName evidence="4">Acyloxyacyl hydrolase</fullName>
    </recommendedName>
</protein>
<dbReference type="EMBL" id="BMEC01000005">
    <property type="protein sequence ID" value="GGC32173.1"/>
    <property type="molecule type" value="Genomic_DNA"/>
</dbReference>
<evidence type="ECO:0008006" key="4">
    <source>
        <dbReference type="Google" id="ProtNLM"/>
    </source>
</evidence>
<feature type="signal peptide" evidence="1">
    <location>
        <begin position="1"/>
        <end position="22"/>
    </location>
</feature>
<proteinExistence type="predicted"/>
<dbReference type="Proteomes" id="UP000636010">
    <property type="component" value="Unassembled WGS sequence"/>
</dbReference>
<dbReference type="InterPro" id="IPR018550">
    <property type="entry name" value="Lipid-A_deacylase-rel"/>
</dbReference>
<feature type="chain" id="PRO_5047244128" description="Acyloxyacyl hydrolase" evidence="1">
    <location>
        <begin position="23"/>
        <end position="365"/>
    </location>
</feature>
<accession>A0ABQ1LYN5</accession>
<keyword evidence="3" id="KW-1185">Reference proteome</keyword>
<dbReference type="Pfam" id="PF09411">
    <property type="entry name" value="PagL"/>
    <property type="match status" value="1"/>
</dbReference>
<gene>
    <name evidence="2" type="ORF">GCM10011506_17030</name>
</gene>
<organism evidence="2 3">
    <name type="scientific">Marivirga lumbricoides</name>
    <dbReference type="NCBI Taxonomy" id="1046115"/>
    <lineage>
        <taxon>Bacteria</taxon>
        <taxon>Pseudomonadati</taxon>
        <taxon>Bacteroidota</taxon>
        <taxon>Cytophagia</taxon>
        <taxon>Cytophagales</taxon>
        <taxon>Marivirgaceae</taxon>
        <taxon>Marivirga</taxon>
    </lineage>
</organism>
<sequence length="365" mass="41617">MFKSKIIFLLLAGVLLSGNCHSQSYDWWINAQAIKGFILPHNKKINHLISGHPEGLELNIQQELNGKRYWETIYNKPVVNYGLSYYNLNNDEQLGRLFIASAAMDLPLSRKQNTALFIRIGTGLVYCTNPYDREANNQNTMISSTISYLLQTRLTYEIKLNDNFKLTPNLNITHASNGALKSPNRGINLITANLGLSYRVISKDETQDESVLAIPEEAPYKFYILAVTGKNTKSLQIREPQIFFNIMLMGQKTLNHKSDLQFGIDYSHNNGLKEEIKGSWFLTEEEKKVDFRRVGLLIGHELKAGNLGFISQLGIYVYNPSNSRMPVYQRYGLKYQFREHLIIQASLKTHAATAEQAEIGLGWKF</sequence>
<name>A0ABQ1LYN5_9BACT</name>
<dbReference type="RefSeq" id="WP_188462320.1">
    <property type="nucleotide sequence ID" value="NZ_BAABHU010000005.1"/>
</dbReference>
<keyword evidence="1" id="KW-0732">Signal</keyword>